<sequence length="132" mass="15301">MSFLALCVKMREQTLRDLLRVAGVLNREDEKQSKEGESLEEYLFEAHRNVENLETIRAWAIKDLDGKVSLVHCISEFECSAEGIDNFLPNNLAHWGKRITLVISEMRLDADTRKRVEDAKKSRLRRSNNPED</sequence>
<dbReference type="STRING" id="1802158.A2827_00375"/>
<accession>A0A1G2H8C6</accession>
<dbReference type="Proteomes" id="UP000177932">
    <property type="component" value="Unassembled WGS sequence"/>
</dbReference>
<reference evidence="1 2" key="1">
    <citation type="journal article" date="2016" name="Nat. Commun.">
        <title>Thousands of microbial genomes shed light on interconnected biogeochemical processes in an aquifer system.</title>
        <authorList>
            <person name="Anantharaman K."/>
            <person name="Brown C.T."/>
            <person name="Hug L.A."/>
            <person name="Sharon I."/>
            <person name="Castelle C.J."/>
            <person name="Probst A.J."/>
            <person name="Thomas B.C."/>
            <person name="Singh A."/>
            <person name="Wilkins M.J."/>
            <person name="Karaoz U."/>
            <person name="Brodie E.L."/>
            <person name="Williams K.H."/>
            <person name="Hubbard S.S."/>
            <person name="Banfield J.F."/>
        </authorList>
    </citation>
    <scope>NUCLEOTIDE SEQUENCE [LARGE SCALE GENOMIC DNA]</scope>
</reference>
<gene>
    <name evidence="1" type="ORF">A2827_00375</name>
</gene>
<dbReference type="AlphaFoldDB" id="A0A1G2H8C6"/>
<protein>
    <submittedName>
        <fullName evidence="1">Uncharacterized protein</fullName>
    </submittedName>
</protein>
<name>A0A1G2H8C6_9BACT</name>
<proteinExistence type="predicted"/>
<evidence type="ECO:0000313" key="2">
    <source>
        <dbReference type="Proteomes" id="UP000177932"/>
    </source>
</evidence>
<organism evidence="1 2">
    <name type="scientific">Candidatus Spechtbacteria bacterium RIFCSPHIGHO2_01_FULL_43_30</name>
    <dbReference type="NCBI Taxonomy" id="1802158"/>
    <lineage>
        <taxon>Bacteria</taxon>
        <taxon>Candidatus Spechtiibacteriota</taxon>
    </lineage>
</organism>
<comment type="caution">
    <text evidence="1">The sequence shown here is derived from an EMBL/GenBank/DDBJ whole genome shotgun (WGS) entry which is preliminary data.</text>
</comment>
<evidence type="ECO:0000313" key="1">
    <source>
        <dbReference type="EMBL" id="OGZ58727.1"/>
    </source>
</evidence>
<dbReference type="EMBL" id="MHOD01000001">
    <property type="protein sequence ID" value="OGZ58727.1"/>
    <property type="molecule type" value="Genomic_DNA"/>
</dbReference>